<keyword evidence="2" id="KW-0813">Transport</keyword>
<keyword evidence="4" id="KW-0677">Repeat</keyword>
<dbReference type="SMART" id="SM00382">
    <property type="entry name" value="AAA"/>
    <property type="match status" value="1"/>
</dbReference>
<dbReference type="InterPro" id="IPR017871">
    <property type="entry name" value="ABC_transporter-like_CS"/>
</dbReference>
<evidence type="ECO:0000256" key="8">
    <source>
        <dbReference type="ARBA" id="ARBA00023136"/>
    </source>
</evidence>
<keyword evidence="8" id="KW-0472">Membrane</keyword>
<comment type="caution">
    <text evidence="10">The sequence shown here is derived from an EMBL/GenBank/DDBJ whole genome shotgun (WGS) entry which is preliminary data.</text>
</comment>
<dbReference type="GO" id="GO:0016887">
    <property type="term" value="F:ATP hydrolysis activity"/>
    <property type="evidence" value="ECO:0007669"/>
    <property type="project" value="InterPro"/>
</dbReference>
<dbReference type="InterPro" id="IPR003593">
    <property type="entry name" value="AAA+_ATPase"/>
</dbReference>
<dbReference type="InterPro" id="IPR050107">
    <property type="entry name" value="ABC_carbohydrate_import_ATPase"/>
</dbReference>
<organism evidence="10 11">
    <name type="scientific">Lancefieldella rimae</name>
    <dbReference type="NCBI Taxonomy" id="1383"/>
    <lineage>
        <taxon>Bacteria</taxon>
        <taxon>Bacillati</taxon>
        <taxon>Actinomycetota</taxon>
        <taxon>Coriobacteriia</taxon>
        <taxon>Coriobacteriales</taxon>
        <taxon>Atopobiaceae</taxon>
        <taxon>Lancefieldella</taxon>
    </lineage>
</organism>
<evidence type="ECO:0000313" key="11">
    <source>
        <dbReference type="Proteomes" id="UP000698335"/>
    </source>
</evidence>
<dbReference type="AlphaFoldDB" id="A0A930VYK9"/>
<gene>
    <name evidence="10" type="ORF">HXK26_06040</name>
</gene>
<dbReference type="Pfam" id="PF00005">
    <property type="entry name" value="ABC_tran"/>
    <property type="match status" value="2"/>
</dbReference>
<dbReference type="PROSITE" id="PS50893">
    <property type="entry name" value="ABC_TRANSPORTER_2"/>
    <property type="match status" value="2"/>
</dbReference>
<evidence type="ECO:0000256" key="1">
    <source>
        <dbReference type="ARBA" id="ARBA00004202"/>
    </source>
</evidence>
<proteinExistence type="predicted"/>
<evidence type="ECO:0000313" key="10">
    <source>
        <dbReference type="EMBL" id="MBF4808239.1"/>
    </source>
</evidence>
<feature type="domain" description="ABC transporter" evidence="9">
    <location>
        <begin position="5"/>
        <end position="240"/>
    </location>
</feature>
<evidence type="ECO:0000256" key="5">
    <source>
        <dbReference type="ARBA" id="ARBA00022741"/>
    </source>
</evidence>
<feature type="domain" description="ABC transporter" evidence="9">
    <location>
        <begin position="257"/>
        <end position="503"/>
    </location>
</feature>
<dbReference type="GO" id="GO:0005524">
    <property type="term" value="F:ATP binding"/>
    <property type="evidence" value="ECO:0007669"/>
    <property type="project" value="UniProtKB-KW"/>
</dbReference>
<keyword evidence="5" id="KW-0547">Nucleotide-binding</keyword>
<dbReference type="Gene3D" id="3.40.50.300">
    <property type="entry name" value="P-loop containing nucleotide triphosphate hydrolases"/>
    <property type="match status" value="2"/>
</dbReference>
<dbReference type="SUPFAM" id="SSF52540">
    <property type="entry name" value="P-loop containing nucleoside triphosphate hydrolases"/>
    <property type="match status" value="2"/>
</dbReference>
<dbReference type="PANTHER" id="PTHR43790:SF4">
    <property type="entry name" value="GUANOSINE IMPORT ATP-BINDING PROTEIN NUPO"/>
    <property type="match status" value="1"/>
</dbReference>
<dbReference type="CDD" id="cd03216">
    <property type="entry name" value="ABC_Carb_Monos_I"/>
    <property type="match status" value="1"/>
</dbReference>
<dbReference type="PROSITE" id="PS00211">
    <property type="entry name" value="ABC_TRANSPORTER_1"/>
    <property type="match status" value="1"/>
</dbReference>
<reference evidence="10" key="1">
    <citation type="submission" date="2020-04" db="EMBL/GenBank/DDBJ databases">
        <title>Deep metagenomics examines the oral microbiome during advanced dental caries in children, revealing novel taxa and co-occurrences with host molecules.</title>
        <authorList>
            <person name="Baker J.L."/>
            <person name="Morton J.T."/>
            <person name="Dinis M."/>
            <person name="Alvarez R."/>
            <person name="Tran N.C."/>
            <person name="Knight R."/>
            <person name="Edlund A."/>
        </authorList>
    </citation>
    <scope>NUCLEOTIDE SEQUENCE</scope>
    <source>
        <strain evidence="10">JCVI_38_bin.5</strain>
    </source>
</reference>
<accession>A0A930VYK9</accession>
<comment type="subcellular location">
    <subcellularLocation>
        <location evidence="1">Cell membrane</location>
        <topology evidence="1">Peripheral membrane protein</topology>
    </subcellularLocation>
</comment>
<dbReference type="EMBL" id="JABZGW010000273">
    <property type="protein sequence ID" value="MBF4808239.1"/>
    <property type="molecule type" value="Genomic_DNA"/>
</dbReference>
<keyword evidence="6 10" id="KW-0067">ATP-binding</keyword>
<dbReference type="CDD" id="cd03215">
    <property type="entry name" value="ABC_Carb_Monos_II"/>
    <property type="match status" value="1"/>
</dbReference>
<sequence>MGELLRMEGVDKRFGSFYANRDVSLSIQEGEVHTLLGENGAGKSTLMNCLMGLYTPTAGKIFMHGKEVKIDSPRDAVEQGIGMVHQHFMLIEAMTGLENVILGTKMHASPIMQKEQDKKDIEALAARYGLEVNLDAKVSEMSIGEQQRIEILKVLYRGANLLILDEPTAVLTDIEVEGLFDIMNSLTSEGKSIIFISHKMREVMRISDSITVLRAGRSIATVNINDTTEQELADLMIGREFTESYYEKHTSSDQPIMTLTHVALHPEIKHGGLKDVSLTIHAGEVLGVAGIDGNGQSQLAQEITGLVEPEKGEVETTEGKVALFSPQDFIDFGMANIPEDRNRMGLVGDMSIADNLILKQTTSERFSFGHGAWLRTDKIQQYAEEMREKNDIRCVSVNQSARSLSGGNQQKVILARELDGNPKLMVAVYPTRGLDIGATEFVHDSIIAQRDAGCAVLLISADFDEVLKLSDRIVVLFEGEIMGIYPGDNPPVKEISLAMAGQTGGQSRE</sequence>
<dbReference type="GO" id="GO:0005886">
    <property type="term" value="C:plasma membrane"/>
    <property type="evidence" value="ECO:0007669"/>
    <property type="project" value="UniProtKB-SubCell"/>
</dbReference>
<dbReference type="Proteomes" id="UP000698335">
    <property type="component" value="Unassembled WGS sequence"/>
</dbReference>
<dbReference type="InterPro" id="IPR027417">
    <property type="entry name" value="P-loop_NTPase"/>
</dbReference>
<protein>
    <submittedName>
        <fullName evidence="10">ABC transporter ATP-binding protein</fullName>
    </submittedName>
</protein>
<evidence type="ECO:0000256" key="4">
    <source>
        <dbReference type="ARBA" id="ARBA00022737"/>
    </source>
</evidence>
<evidence type="ECO:0000256" key="7">
    <source>
        <dbReference type="ARBA" id="ARBA00022967"/>
    </source>
</evidence>
<evidence type="ECO:0000256" key="3">
    <source>
        <dbReference type="ARBA" id="ARBA00022475"/>
    </source>
</evidence>
<name>A0A930VYK9_9ACTN</name>
<dbReference type="FunFam" id="3.40.50.300:FF:000127">
    <property type="entry name" value="Ribose import ATP-binding protein RbsA"/>
    <property type="match status" value="1"/>
</dbReference>
<keyword evidence="3" id="KW-1003">Cell membrane</keyword>
<evidence type="ECO:0000259" key="9">
    <source>
        <dbReference type="PROSITE" id="PS50893"/>
    </source>
</evidence>
<dbReference type="PANTHER" id="PTHR43790">
    <property type="entry name" value="CARBOHYDRATE TRANSPORT ATP-BINDING PROTEIN MG119-RELATED"/>
    <property type="match status" value="1"/>
</dbReference>
<keyword evidence="7" id="KW-1278">Translocase</keyword>
<evidence type="ECO:0000256" key="6">
    <source>
        <dbReference type="ARBA" id="ARBA00022840"/>
    </source>
</evidence>
<evidence type="ECO:0000256" key="2">
    <source>
        <dbReference type="ARBA" id="ARBA00022448"/>
    </source>
</evidence>
<dbReference type="InterPro" id="IPR003439">
    <property type="entry name" value="ABC_transporter-like_ATP-bd"/>
</dbReference>